<sequence>MTTTDDTDEQWLPLGVDGNQVATFTAPWTEIPHYFQQSLWDWIDADLIGRSYNSDRFLRVDLLRRAERKLHAELPSLEEYHVDSGPDALRKHYKKVGPAALLTFVDFLMSDLPEDHSLLEALEERLIESGSGWRVGTRAGKPGLVQRLPHGVVDAAEATVHHGRAGKRLAEAWEAAFGMNPNPSEAYRFAVKAVEDASAPVVIPNDPSPTLGKVNQRIEQGGKFRLPHLREEPGGTTSHDVLLYNLKQLWWGQYDRHGGLQASPLPDDVTQEEAETAVLLAVTLVGWFETGKVQP</sequence>
<dbReference type="Proteomes" id="UP000595205">
    <property type="component" value="Chromosome"/>
</dbReference>
<dbReference type="RefSeq" id="WP_042792260.1">
    <property type="nucleotide sequence ID" value="NZ_AP024255.1"/>
</dbReference>
<dbReference type="AlphaFoldDB" id="A0A7R7RMA6"/>
<evidence type="ECO:0000313" key="1">
    <source>
        <dbReference type="EMBL" id="BCO99019.1"/>
    </source>
</evidence>
<dbReference type="EMBL" id="AP024255">
    <property type="protein sequence ID" value="BCO99019.1"/>
    <property type="molecule type" value="Genomic_DNA"/>
</dbReference>
<evidence type="ECO:0000313" key="2">
    <source>
        <dbReference type="Proteomes" id="UP000595205"/>
    </source>
</evidence>
<protein>
    <submittedName>
        <fullName evidence="1">Uncharacterized protein</fullName>
    </submittedName>
</protein>
<proteinExistence type="predicted"/>
<reference evidence="1 2" key="1">
    <citation type="submission" date="2020-12" db="EMBL/GenBank/DDBJ databases">
        <title>Genome sequence of clinical Mycobacterium intracellulare strains.</title>
        <authorList>
            <person name="Tateishi Y."/>
            <person name="Matsumoto S."/>
            <person name="Fukushima Y."/>
            <person name="Nakajima C."/>
            <person name="Suzuki Y."/>
        </authorList>
    </citation>
    <scope>NUCLEOTIDE SEQUENCE [LARGE SCALE GENOMIC DNA]</scope>
    <source>
        <strain evidence="1 2">M018</strain>
    </source>
</reference>
<accession>A0A7R7RMA6</accession>
<organism evidence="1 2">
    <name type="scientific">Mycobacterium intracellulare</name>
    <dbReference type="NCBI Taxonomy" id="1767"/>
    <lineage>
        <taxon>Bacteria</taxon>
        <taxon>Bacillati</taxon>
        <taxon>Actinomycetota</taxon>
        <taxon>Actinomycetes</taxon>
        <taxon>Mycobacteriales</taxon>
        <taxon>Mycobacteriaceae</taxon>
        <taxon>Mycobacterium</taxon>
        <taxon>Mycobacterium avium complex (MAC)</taxon>
    </lineage>
</organism>
<gene>
    <name evidence="1" type="ORF">MINTM018_17890</name>
</gene>
<name>A0A7R7RMA6_MYCIT</name>